<feature type="signal peptide" evidence="3">
    <location>
        <begin position="1"/>
        <end position="24"/>
    </location>
</feature>
<dbReference type="STRING" id="1307761.L21SP2_0828"/>
<dbReference type="AlphaFoldDB" id="V5WF38"/>
<dbReference type="RefSeq" id="WP_024267181.1">
    <property type="nucleotide sequence ID" value="NC_023035.1"/>
</dbReference>
<keyword evidence="2" id="KW-0812">Transmembrane</keyword>
<dbReference type="EMBL" id="CP006939">
    <property type="protein sequence ID" value="AHC14250.1"/>
    <property type="molecule type" value="Genomic_DNA"/>
</dbReference>
<evidence type="ECO:0000256" key="1">
    <source>
        <dbReference type="SAM" id="MobiDB-lite"/>
    </source>
</evidence>
<feature type="chain" id="PRO_5004741895" description="PEGA domain-containing protein" evidence="3">
    <location>
        <begin position="25"/>
        <end position="518"/>
    </location>
</feature>
<keyword evidence="2" id="KW-0472">Membrane</keyword>
<sequence length="518" mass="57041">MIRAACRLLSLSILILLAPLQIHARGSVETFSGEEGDGGIRERLEAEYSRTWKVAVLPFISDDTDVLRSIPLAKSMPEAVVEALTYVKTRSLSSSELEGYEHALEADFTAHEQDAPAPVLEQNPAPRRRNLAIESVTDLPTSYYRSYARGMRAQLRSEGSVHPRLLTEMSARLDADLFIGGHVQIQEGYAFVDIMLISPYIQAPESPVLASRLFSIKSIEALDSIKQYISREIAGDLYNAPFASLQITLPRENADIPAGENGEQPGEEGIRAKENGTEPIASDTGENTPGKRYRVYVDDEYRGTAPALLSVLDPGLRRVQVYLGSRMVVDQKIQLDAGETAGLTLPPPGEPAGRLALHTIPRGTQVFDGSSFLGVTPLLLDLERETRYLQLRGEGVQTSYLRLPPDAGAVLRLRLPPDSVDWKLQMQRDRRQFYGALGVTLVSGLTSLIAQGVNLNLSAADFQSWPEQDQSMHRVKIYSSRTLTFTASSIALLSLVYTGDQLIQYLRTAEQARGVLGY</sequence>
<feature type="transmembrane region" description="Helical" evidence="2">
    <location>
        <begin position="433"/>
        <end position="457"/>
    </location>
</feature>
<keyword evidence="2" id="KW-1133">Transmembrane helix</keyword>
<organism evidence="4 5">
    <name type="scientific">Salinispira pacifica</name>
    <dbReference type="NCBI Taxonomy" id="1307761"/>
    <lineage>
        <taxon>Bacteria</taxon>
        <taxon>Pseudomonadati</taxon>
        <taxon>Spirochaetota</taxon>
        <taxon>Spirochaetia</taxon>
        <taxon>Spirochaetales</taxon>
        <taxon>Spirochaetaceae</taxon>
        <taxon>Salinispira</taxon>
    </lineage>
</organism>
<evidence type="ECO:0000256" key="3">
    <source>
        <dbReference type="SAM" id="SignalP"/>
    </source>
</evidence>
<dbReference type="KEGG" id="slr:L21SP2_0828"/>
<proteinExistence type="predicted"/>
<evidence type="ECO:0000256" key="2">
    <source>
        <dbReference type="SAM" id="Phobius"/>
    </source>
</evidence>
<evidence type="ECO:0000313" key="5">
    <source>
        <dbReference type="Proteomes" id="UP000018680"/>
    </source>
</evidence>
<feature type="region of interest" description="Disordered" evidence="1">
    <location>
        <begin position="254"/>
        <end position="291"/>
    </location>
</feature>
<keyword evidence="5" id="KW-1185">Reference proteome</keyword>
<feature type="transmembrane region" description="Helical" evidence="2">
    <location>
        <begin position="478"/>
        <end position="497"/>
    </location>
</feature>
<accession>V5WF38</accession>
<reference evidence="4 5" key="1">
    <citation type="journal article" date="2015" name="Stand. Genomic Sci.">
        <title>Complete genome sequence and description of Salinispira pacifica gen. nov., sp. nov., a novel spirochaete isolated form a hypersaline microbial mat.</title>
        <authorList>
            <person name="Ben Hania W."/>
            <person name="Joseph M."/>
            <person name="Schumann P."/>
            <person name="Bunk B."/>
            <person name="Fiebig A."/>
            <person name="Sproer C."/>
            <person name="Klenk H.P."/>
            <person name="Fardeau M.L."/>
            <person name="Spring S."/>
        </authorList>
    </citation>
    <scope>NUCLEOTIDE SEQUENCE [LARGE SCALE GENOMIC DNA]</scope>
    <source>
        <strain evidence="4 5">L21-RPul-D2</strain>
    </source>
</reference>
<evidence type="ECO:0000313" key="4">
    <source>
        <dbReference type="EMBL" id="AHC14250.1"/>
    </source>
</evidence>
<dbReference type="HOGENOM" id="CLU_525701_0_0_12"/>
<keyword evidence="3" id="KW-0732">Signal</keyword>
<evidence type="ECO:0008006" key="6">
    <source>
        <dbReference type="Google" id="ProtNLM"/>
    </source>
</evidence>
<gene>
    <name evidence="4" type="ORF">L21SP2_0828</name>
</gene>
<name>V5WF38_9SPIO</name>
<protein>
    <recommendedName>
        <fullName evidence="6">PEGA domain-containing protein</fullName>
    </recommendedName>
</protein>
<dbReference type="Proteomes" id="UP000018680">
    <property type="component" value="Chromosome"/>
</dbReference>